<evidence type="ECO:0000259" key="1">
    <source>
        <dbReference type="Pfam" id="PF06172"/>
    </source>
</evidence>
<reference evidence="2" key="1">
    <citation type="submission" date="2023-01" db="EMBL/GenBank/DDBJ databases">
        <title>Complete genome sequence of Planctobacterium marinum strain Dej080120_11.</title>
        <authorList>
            <person name="Ueki S."/>
            <person name="Maruyama F."/>
        </authorList>
    </citation>
    <scope>NUCLEOTIDE SEQUENCE</scope>
    <source>
        <strain evidence="2">Dej080120_11</strain>
    </source>
</reference>
<dbReference type="SUPFAM" id="SSF51182">
    <property type="entry name" value="RmlC-like cupins"/>
    <property type="match status" value="1"/>
</dbReference>
<dbReference type="PANTHER" id="PTHR33387">
    <property type="entry name" value="RMLC-LIKE JELLY ROLL FOLD PROTEIN"/>
    <property type="match status" value="1"/>
</dbReference>
<accession>A0AA48HJE5</accession>
<dbReference type="RefSeq" id="WP_338294069.1">
    <property type="nucleotide sequence ID" value="NZ_AP027272.1"/>
</dbReference>
<organism evidence="2 3">
    <name type="scientific">Planctobacterium marinum</name>
    <dbReference type="NCBI Taxonomy" id="1631968"/>
    <lineage>
        <taxon>Bacteria</taxon>
        <taxon>Pseudomonadati</taxon>
        <taxon>Pseudomonadota</taxon>
        <taxon>Gammaproteobacteria</taxon>
        <taxon>Alteromonadales</taxon>
        <taxon>Alteromonadaceae</taxon>
        <taxon>Planctobacterium</taxon>
    </lineage>
</organism>
<dbReference type="EMBL" id="AP027272">
    <property type="protein sequence ID" value="BDX07973.1"/>
    <property type="molecule type" value="Genomic_DNA"/>
</dbReference>
<evidence type="ECO:0000313" key="3">
    <source>
        <dbReference type="Proteomes" id="UP001333710"/>
    </source>
</evidence>
<dbReference type="PANTHER" id="PTHR33387:SF3">
    <property type="entry name" value="DUF985 DOMAIN-CONTAINING PROTEIN"/>
    <property type="match status" value="1"/>
</dbReference>
<dbReference type="InterPro" id="IPR009327">
    <property type="entry name" value="Cupin_DUF985"/>
</dbReference>
<dbReference type="CDD" id="cd06121">
    <property type="entry name" value="cupin_YML079wp"/>
    <property type="match status" value="1"/>
</dbReference>
<name>A0AA48HJE5_9ALTE</name>
<evidence type="ECO:0000313" key="2">
    <source>
        <dbReference type="EMBL" id="BDX07973.1"/>
    </source>
</evidence>
<dbReference type="KEGG" id="pmaw:MACH26_34940"/>
<sequence>MSRCEEIIAKYDLIPHPEGGWYKETYRCTTTVPSPVNGQTRNSVTQIYFLLTEGDISRFHKVAHDEIWHFYEGAPLRLLDLHNNQCNEIFLGRDNGHYHHVIPGGHYQAAESTGKFTLVGCTVAPGFDFNDFQFLQDDEAVLQAFETHSENYRCFI</sequence>
<dbReference type="Pfam" id="PF06172">
    <property type="entry name" value="Cupin_5"/>
    <property type="match status" value="1"/>
</dbReference>
<dbReference type="Gene3D" id="2.60.120.10">
    <property type="entry name" value="Jelly Rolls"/>
    <property type="match status" value="1"/>
</dbReference>
<dbReference type="InterPro" id="IPR011051">
    <property type="entry name" value="RmlC_Cupin_sf"/>
</dbReference>
<feature type="domain" description="DUF985" evidence="1">
    <location>
        <begin position="5"/>
        <end position="135"/>
    </location>
</feature>
<dbReference type="InterPro" id="IPR014710">
    <property type="entry name" value="RmlC-like_jellyroll"/>
</dbReference>
<dbReference type="InterPro" id="IPR039935">
    <property type="entry name" value="YML079W-like"/>
</dbReference>
<gene>
    <name evidence="2" type="ORF">MACH26_34940</name>
</gene>
<proteinExistence type="predicted"/>
<dbReference type="Proteomes" id="UP001333710">
    <property type="component" value="Chromosome"/>
</dbReference>
<dbReference type="AlphaFoldDB" id="A0AA48HJE5"/>
<keyword evidence="3" id="KW-1185">Reference proteome</keyword>
<protein>
    <recommendedName>
        <fullName evidence="1">DUF985 domain-containing protein</fullName>
    </recommendedName>
</protein>